<accession>A0A2P8E3V7</accession>
<proteinExistence type="predicted"/>
<keyword evidence="3" id="KW-1185">Reference proteome</keyword>
<evidence type="ECO:0000256" key="1">
    <source>
        <dbReference type="SAM" id="MobiDB-lite"/>
    </source>
</evidence>
<reference evidence="2 3" key="1">
    <citation type="submission" date="2018-03" db="EMBL/GenBank/DDBJ databases">
        <title>Genomic Encyclopedia of Archaeal and Bacterial Type Strains, Phase II (KMG-II): from individual species to whole genera.</title>
        <authorList>
            <person name="Goeker M."/>
        </authorList>
    </citation>
    <scope>NUCLEOTIDE SEQUENCE [LARGE SCALE GENOMIC DNA]</scope>
    <source>
        <strain evidence="2 3">DSM 45211</strain>
    </source>
</reference>
<dbReference type="RefSeq" id="WP_106537166.1">
    <property type="nucleotide sequence ID" value="NZ_ML142900.1"/>
</dbReference>
<dbReference type="AlphaFoldDB" id="A0A2P8E3V7"/>
<dbReference type="Gene3D" id="3.40.50.300">
    <property type="entry name" value="P-loop containing nucleotide triphosphate hydrolases"/>
    <property type="match status" value="1"/>
</dbReference>
<dbReference type="EMBL" id="PYGE01000006">
    <property type="protein sequence ID" value="PSL04154.1"/>
    <property type="molecule type" value="Genomic_DNA"/>
</dbReference>
<gene>
    <name evidence="2" type="ORF">CLV30_106159</name>
</gene>
<dbReference type="OrthoDB" id="5144161at2"/>
<evidence type="ECO:0000313" key="3">
    <source>
        <dbReference type="Proteomes" id="UP000243528"/>
    </source>
</evidence>
<name>A0A2P8E3V7_9ACTN</name>
<evidence type="ECO:0000313" key="2">
    <source>
        <dbReference type="EMBL" id="PSL04154.1"/>
    </source>
</evidence>
<organism evidence="2 3">
    <name type="scientific">Haloactinopolyspora alba</name>
    <dbReference type="NCBI Taxonomy" id="648780"/>
    <lineage>
        <taxon>Bacteria</taxon>
        <taxon>Bacillati</taxon>
        <taxon>Actinomycetota</taxon>
        <taxon>Actinomycetes</taxon>
        <taxon>Jiangellales</taxon>
        <taxon>Jiangellaceae</taxon>
        <taxon>Haloactinopolyspora</taxon>
    </lineage>
</organism>
<sequence>MLNAQRALTRNVQGNAELPRVPELEPLYQHGARPRRGEVIMVAGRSGTQKSGFALFWTAMMGLPTLYMSADMSGFTASARLASIVTGHTTEQIERGMSDAAARQMYLDAIAPMKFQLCFDSPIRWTGLAQELDAYVELWDSYPAIVVLDNLMDIEGCESSYEAQMAAMAEVTDLARETGSTILILHHATDKGWEAKSSPWTPPSRDQVKGGLSEKPELSLSVALDPTSYAYNIAIIKQRMGRSDPSAQQFCTLRAYPEHTRFGPYKGTFNPPGVIDL</sequence>
<feature type="region of interest" description="Disordered" evidence="1">
    <location>
        <begin position="194"/>
        <end position="213"/>
    </location>
</feature>
<dbReference type="Pfam" id="PF13481">
    <property type="entry name" value="AAA_25"/>
    <property type="match status" value="1"/>
</dbReference>
<dbReference type="InterPro" id="IPR027417">
    <property type="entry name" value="P-loop_NTPase"/>
</dbReference>
<comment type="caution">
    <text evidence="2">The sequence shown here is derived from an EMBL/GenBank/DDBJ whole genome shotgun (WGS) entry which is preliminary data.</text>
</comment>
<protein>
    <submittedName>
        <fullName evidence="2">AAA domain-containing protein</fullName>
    </submittedName>
</protein>
<dbReference type="Proteomes" id="UP000243528">
    <property type="component" value="Unassembled WGS sequence"/>
</dbReference>
<dbReference type="SUPFAM" id="SSF52540">
    <property type="entry name" value="P-loop containing nucleoside triphosphate hydrolases"/>
    <property type="match status" value="1"/>
</dbReference>